<dbReference type="STRING" id="291169.A9E74_00245"/>
<comment type="caution">
    <text evidence="1">The sequence shown here is derived from an EMBL/GenBank/DDBJ whole genome shotgun (WGS) entry which is preliminary data.</text>
</comment>
<dbReference type="InterPro" id="IPR025500">
    <property type="entry name" value="DUF4390"/>
</dbReference>
<dbReference type="AlphaFoldDB" id="A0A1E3GW55"/>
<keyword evidence="2" id="KW-1185">Reference proteome</keyword>
<dbReference type="Pfam" id="PF14334">
    <property type="entry name" value="DUF4390"/>
    <property type="match status" value="1"/>
</dbReference>
<accession>A0A1E3GW55</accession>
<sequence>MVSIMPAYVTVKRLLTSIVFVFVSVQTVQAESFYIADAHTSPAGNGYLLNAEINYPLNARVKEALYNGVPITFVQEIQLIRVYPVLGEWWQWRNNIWSTEIRYVLRYHDLSQQYLLHSMATKTHRNFPTMEGALNAMGEIKDLSLPPQHTLETDNLILRFRSQLDLNALPSPMRPGAFLSSKWDLASDWYEVAWPSN</sequence>
<gene>
    <name evidence="1" type="ORF">A9E74_00245</name>
</gene>
<dbReference type="Proteomes" id="UP000094379">
    <property type="component" value="Unassembled WGS sequence"/>
</dbReference>
<organism evidence="1 2">
    <name type="scientific">Methylophaga muralis</name>
    <dbReference type="NCBI Taxonomy" id="291169"/>
    <lineage>
        <taxon>Bacteria</taxon>
        <taxon>Pseudomonadati</taxon>
        <taxon>Pseudomonadota</taxon>
        <taxon>Gammaproteobacteria</taxon>
        <taxon>Thiotrichales</taxon>
        <taxon>Piscirickettsiaceae</taxon>
        <taxon>Methylophaga</taxon>
    </lineage>
</organism>
<name>A0A1E3GW55_9GAMM</name>
<proteinExistence type="predicted"/>
<evidence type="ECO:0000313" key="2">
    <source>
        <dbReference type="Proteomes" id="UP000094379"/>
    </source>
</evidence>
<dbReference type="EMBL" id="MCRI01000001">
    <property type="protein sequence ID" value="ODN68273.1"/>
    <property type="molecule type" value="Genomic_DNA"/>
</dbReference>
<evidence type="ECO:0000313" key="1">
    <source>
        <dbReference type="EMBL" id="ODN68273.1"/>
    </source>
</evidence>
<protein>
    <recommendedName>
        <fullName evidence="3">DUF4390 domain-containing protein</fullName>
    </recommendedName>
</protein>
<evidence type="ECO:0008006" key="3">
    <source>
        <dbReference type="Google" id="ProtNLM"/>
    </source>
</evidence>
<dbReference type="PATRIC" id="fig|291169.3.peg.250"/>
<reference evidence="1 2" key="1">
    <citation type="submission" date="2016-07" db="EMBL/GenBank/DDBJ databases">
        <title>Draft Genome Sequence of Methylophaga muralis Bur 1.</title>
        <authorList>
            <person name="Vasilenko O.V."/>
            <person name="Doronina N.V."/>
            <person name="Shmareva M.N."/>
            <person name="Tarlachkov S.V."/>
            <person name="Mustakhimov I."/>
            <person name="Trotsenko Y.A."/>
        </authorList>
    </citation>
    <scope>NUCLEOTIDE SEQUENCE [LARGE SCALE GENOMIC DNA]</scope>
    <source>
        <strain evidence="1 2">Bur 1</strain>
    </source>
</reference>